<dbReference type="Proteomes" id="UP000002729">
    <property type="component" value="Unassembled WGS sequence"/>
</dbReference>
<name>F0Y8M3_AURAN</name>
<dbReference type="GO" id="GO:0008757">
    <property type="term" value="F:S-adenosylmethionine-dependent methyltransferase activity"/>
    <property type="evidence" value="ECO:0007669"/>
    <property type="project" value="TreeGrafter"/>
</dbReference>
<evidence type="ECO:0000313" key="9">
    <source>
        <dbReference type="EMBL" id="EGB08692.1"/>
    </source>
</evidence>
<keyword evidence="5" id="KW-0949">S-adenosyl-L-methionine</keyword>
<organism evidence="10">
    <name type="scientific">Aureococcus anophagefferens</name>
    <name type="common">Harmful bloom alga</name>
    <dbReference type="NCBI Taxonomy" id="44056"/>
    <lineage>
        <taxon>Eukaryota</taxon>
        <taxon>Sar</taxon>
        <taxon>Stramenopiles</taxon>
        <taxon>Ochrophyta</taxon>
        <taxon>Pelagophyceae</taxon>
        <taxon>Pelagomonadales</taxon>
        <taxon>Pelagomonadaceae</taxon>
        <taxon>Aureococcus</taxon>
    </lineage>
</organism>
<gene>
    <name evidence="9" type="primary">MT4</name>
    <name evidence="9" type="ORF">AURANDRAFT_26015</name>
</gene>
<keyword evidence="10" id="KW-1185">Reference proteome</keyword>
<dbReference type="GO" id="GO:0032259">
    <property type="term" value="P:methylation"/>
    <property type="evidence" value="ECO:0007669"/>
    <property type="project" value="UniProtKB-KW"/>
</dbReference>
<accession>F0Y8M3</accession>
<dbReference type="GO" id="GO:0003676">
    <property type="term" value="F:nucleic acid binding"/>
    <property type="evidence" value="ECO:0007669"/>
    <property type="project" value="InterPro"/>
</dbReference>
<evidence type="ECO:0000256" key="7">
    <source>
        <dbReference type="SAM" id="MobiDB-lite"/>
    </source>
</evidence>
<evidence type="ECO:0000256" key="6">
    <source>
        <dbReference type="ARBA" id="ARBA00023242"/>
    </source>
</evidence>
<evidence type="ECO:0000256" key="3">
    <source>
        <dbReference type="ARBA" id="ARBA00022603"/>
    </source>
</evidence>
<evidence type="ECO:0000256" key="2">
    <source>
        <dbReference type="ARBA" id="ARBA00006149"/>
    </source>
</evidence>
<dbReference type="GO" id="GO:0035657">
    <property type="term" value="C:eRF1 methyltransferase complex"/>
    <property type="evidence" value="ECO:0007669"/>
    <property type="project" value="TreeGrafter"/>
</dbReference>
<dbReference type="KEGG" id="aaf:AURANDRAFT_26015"/>
<dbReference type="GO" id="GO:0008276">
    <property type="term" value="F:protein methyltransferase activity"/>
    <property type="evidence" value="ECO:0007669"/>
    <property type="project" value="TreeGrafter"/>
</dbReference>
<dbReference type="GO" id="GO:0005634">
    <property type="term" value="C:nucleus"/>
    <property type="evidence" value="ECO:0007669"/>
    <property type="project" value="UniProtKB-SubCell"/>
</dbReference>
<keyword evidence="3 9" id="KW-0489">Methyltransferase</keyword>
<dbReference type="AlphaFoldDB" id="F0Y8M3"/>
<evidence type="ECO:0000313" key="10">
    <source>
        <dbReference type="Proteomes" id="UP000002729"/>
    </source>
</evidence>
<proteinExistence type="inferred from homology"/>
<dbReference type="InParanoid" id="F0Y8M3"/>
<dbReference type="GeneID" id="20220140"/>
<comment type="subcellular location">
    <subcellularLocation>
        <location evidence="1">Nucleus</location>
    </subcellularLocation>
</comment>
<evidence type="ECO:0000256" key="4">
    <source>
        <dbReference type="ARBA" id="ARBA00022679"/>
    </source>
</evidence>
<evidence type="ECO:0000256" key="5">
    <source>
        <dbReference type="ARBA" id="ARBA00022691"/>
    </source>
</evidence>
<evidence type="ECO:0000259" key="8">
    <source>
        <dbReference type="Pfam" id="PF05175"/>
    </source>
</evidence>
<keyword evidence="6" id="KW-0539">Nucleus</keyword>
<dbReference type="EMBL" id="GL833127">
    <property type="protein sequence ID" value="EGB08692.1"/>
    <property type="molecule type" value="Genomic_DNA"/>
</dbReference>
<protein>
    <submittedName>
        <fullName evidence="9">N6-adenine specific methyltransferase-like protein, HemK</fullName>
    </submittedName>
</protein>
<dbReference type="InterPro" id="IPR002052">
    <property type="entry name" value="DNA_methylase_N6_adenine_CS"/>
</dbReference>
<feature type="region of interest" description="Disordered" evidence="7">
    <location>
        <begin position="224"/>
        <end position="275"/>
    </location>
</feature>
<feature type="compositionally biased region" description="Low complexity" evidence="7">
    <location>
        <begin position="333"/>
        <end position="355"/>
    </location>
</feature>
<dbReference type="PROSITE" id="PS00092">
    <property type="entry name" value="N6_MTASE"/>
    <property type="match status" value="1"/>
</dbReference>
<dbReference type="CDD" id="cd02440">
    <property type="entry name" value="AdoMet_MTases"/>
    <property type="match status" value="1"/>
</dbReference>
<dbReference type="eggNOG" id="KOG3191">
    <property type="taxonomic scope" value="Eukaryota"/>
</dbReference>
<feature type="domain" description="Methyltransferase small" evidence="8">
    <location>
        <begin position="55"/>
        <end position="120"/>
    </location>
</feature>
<dbReference type="InterPro" id="IPR007848">
    <property type="entry name" value="Small_mtfrase_dom"/>
</dbReference>
<dbReference type="Pfam" id="PF05175">
    <property type="entry name" value="MTS"/>
    <property type="match status" value="1"/>
</dbReference>
<dbReference type="PANTHER" id="PTHR45875:SF1">
    <property type="entry name" value="METHYLTRANSFERASE N6AMT1"/>
    <property type="match status" value="1"/>
</dbReference>
<reference evidence="9 10" key="1">
    <citation type="journal article" date="2011" name="Proc. Natl. Acad. Sci. U.S.A.">
        <title>Niche of harmful alga Aureococcus anophagefferens revealed through ecogenomics.</title>
        <authorList>
            <person name="Gobler C.J."/>
            <person name="Berry D.L."/>
            <person name="Dyhrman S.T."/>
            <person name="Wilhelm S.W."/>
            <person name="Salamov A."/>
            <person name="Lobanov A.V."/>
            <person name="Zhang Y."/>
            <person name="Collier J.L."/>
            <person name="Wurch L.L."/>
            <person name="Kustka A.B."/>
            <person name="Dill B.D."/>
            <person name="Shah M."/>
            <person name="VerBerkmoes N.C."/>
            <person name="Kuo A."/>
            <person name="Terry A."/>
            <person name="Pangilinan J."/>
            <person name="Lindquist E.A."/>
            <person name="Lucas S."/>
            <person name="Paulsen I.T."/>
            <person name="Hattenrath-Lehmann T.K."/>
            <person name="Talmage S.C."/>
            <person name="Walker E.A."/>
            <person name="Koch F."/>
            <person name="Burson A.M."/>
            <person name="Marcoval M.A."/>
            <person name="Tang Y.Z."/>
            <person name="Lecleir G.R."/>
            <person name="Coyne K.J."/>
            <person name="Berg G.M."/>
            <person name="Bertrand E.M."/>
            <person name="Saito M.A."/>
            <person name="Gladyshev V.N."/>
            <person name="Grigoriev I.V."/>
        </authorList>
    </citation>
    <scope>NUCLEOTIDE SEQUENCE [LARGE SCALE GENOMIC DNA]</scope>
    <source>
        <strain evidence="10">CCMP 1984</strain>
    </source>
</reference>
<dbReference type="InterPro" id="IPR029063">
    <property type="entry name" value="SAM-dependent_MTases_sf"/>
</dbReference>
<dbReference type="InterPro" id="IPR052190">
    <property type="entry name" value="Euk-Arch_PrmC-MTase"/>
</dbReference>
<comment type="similarity">
    <text evidence="2">Belongs to the eukaryotic/archaeal PrmC-related family.</text>
</comment>
<dbReference type="RefSeq" id="XP_009036681.1">
    <property type="nucleotide sequence ID" value="XM_009038433.1"/>
</dbReference>
<dbReference type="SUPFAM" id="SSF53335">
    <property type="entry name" value="S-adenosyl-L-methionine-dependent methyltransferases"/>
    <property type="match status" value="1"/>
</dbReference>
<feature type="region of interest" description="Disordered" evidence="7">
    <location>
        <begin position="311"/>
        <end position="368"/>
    </location>
</feature>
<dbReference type="FunFam" id="3.40.50.150:FF:000077">
    <property type="entry name" value="HemK methyltransferase family member 2"/>
    <property type="match status" value="1"/>
</dbReference>
<dbReference type="PANTHER" id="PTHR45875">
    <property type="entry name" value="METHYLTRANSFERASE N6AMT1"/>
    <property type="match status" value="1"/>
</dbReference>
<keyword evidence="4 9" id="KW-0808">Transferase</keyword>
<evidence type="ECO:0000256" key="1">
    <source>
        <dbReference type="ARBA" id="ARBA00004123"/>
    </source>
</evidence>
<dbReference type="OrthoDB" id="406152at2759"/>
<sequence>MAAQLDASDAALDGFVPSLDHASFADWDAVYEPAEDTFLLLDALFAERSSLRALGDATVVEVGPGSGVVSAYVAALLAAQAPRVVCVDVNPRACALSARTAAANGARVDVVRGDLATRVRRRPSAARKASRGARRCLARGSVDVLVFNPPYVPTPRAEVGGAGIEASWAGGDRGREVLDRLLPDVTRALSPRGRFYVVVVEENDPDDIARILAADGLERTTVATKRARPRARAARGAAQAMTGPPAQATSSCRSCGSRGPARKRAGAHPEGRCGRARRAVAEACGRGLCERAWQSLVSATSVAGAICGAARRRTSRARPPPTTTTARRRATRARAPASRSPSSPSSSSWSAPRSTCPSPSPRASSTRG</sequence>
<dbReference type="Gene3D" id="3.40.50.150">
    <property type="entry name" value="Vaccinia Virus protein VP39"/>
    <property type="match status" value="1"/>
</dbReference>